<dbReference type="InterPro" id="IPR001763">
    <property type="entry name" value="Rhodanese-like_dom"/>
</dbReference>
<gene>
    <name evidence="2" type="ORF">HYH03_008181</name>
</gene>
<name>A0A835XZ17_9CHLO</name>
<comment type="caution">
    <text evidence="2">The sequence shown here is derived from an EMBL/GenBank/DDBJ whole genome shotgun (WGS) entry which is preliminary data.</text>
</comment>
<dbReference type="SUPFAM" id="SSF52821">
    <property type="entry name" value="Rhodanese/Cell cycle control phosphatase"/>
    <property type="match status" value="1"/>
</dbReference>
<feature type="domain" description="Rhodanese" evidence="1">
    <location>
        <begin position="5"/>
        <end position="46"/>
    </location>
</feature>
<evidence type="ECO:0000313" key="2">
    <source>
        <dbReference type="EMBL" id="KAG2493667.1"/>
    </source>
</evidence>
<dbReference type="Proteomes" id="UP000612055">
    <property type="component" value="Unassembled WGS sequence"/>
</dbReference>
<keyword evidence="3" id="KW-1185">Reference proteome</keyword>
<evidence type="ECO:0000259" key="1">
    <source>
        <dbReference type="PROSITE" id="PS50206"/>
    </source>
</evidence>
<dbReference type="Gene3D" id="3.40.250.10">
    <property type="entry name" value="Rhodanese-like domain"/>
    <property type="match status" value="1"/>
</dbReference>
<sequence>MLLACEDGGQASQRAQELLAAEGYSSTLRVEGGYEAWTKVFSTSGRRRPPPGRWVSSGKEALKSGLNIPGVAESYDEGGNLITARWAKGFREGGGLPPSS</sequence>
<organism evidence="2 3">
    <name type="scientific">Edaphochlamys debaryana</name>
    <dbReference type="NCBI Taxonomy" id="47281"/>
    <lineage>
        <taxon>Eukaryota</taxon>
        <taxon>Viridiplantae</taxon>
        <taxon>Chlorophyta</taxon>
        <taxon>core chlorophytes</taxon>
        <taxon>Chlorophyceae</taxon>
        <taxon>CS clade</taxon>
        <taxon>Chlamydomonadales</taxon>
        <taxon>Chlamydomonadales incertae sedis</taxon>
        <taxon>Edaphochlamys</taxon>
    </lineage>
</organism>
<protein>
    <recommendedName>
        <fullName evidence="1">Rhodanese domain-containing protein</fullName>
    </recommendedName>
</protein>
<accession>A0A835XZ17</accession>
<dbReference type="AlphaFoldDB" id="A0A835XZ17"/>
<reference evidence="2" key="1">
    <citation type="journal article" date="2020" name="bioRxiv">
        <title>Comparative genomics of Chlamydomonas.</title>
        <authorList>
            <person name="Craig R.J."/>
            <person name="Hasan A.R."/>
            <person name="Ness R.W."/>
            <person name="Keightley P.D."/>
        </authorList>
    </citation>
    <scope>NUCLEOTIDE SEQUENCE</scope>
    <source>
        <strain evidence="2">CCAP 11/70</strain>
    </source>
</reference>
<dbReference type="OrthoDB" id="566238at2759"/>
<dbReference type="EMBL" id="JAEHOE010000036">
    <property type="protein sequence ID" value="KAG2493667.1"/>
    <property type="molecule type" value="Genomic_DNA"/>
</dbReference>
<evidence type="ECO:0000313" key="3">
    <source>
        <dbReference type="Proteomes" id="UP000612055"/>
    </source>
</evidence>
<dbReference type="InterPro" id="IPR036873">
    <property type="entry name" value="Rhodanese-like_dom_sf"/>
</dbReference>
<proteinExistence type="predicted"/>
<dbReference type="PROSITE" id="PS50206">
    <property type="entry name" value="RHODANESE_3"/>
    <property type="match status" value="1"/>
</dbReference>